<organism evidence="5">
    <name type="scientific">freshwater metagenome</name>
    <dbReference type="NCBI Taxonomy" id="449393"/>
    <lineage>
        <taxon>unclassified sequences</taxon>
        <taxon>metagenomes</taxon>
        <taxon>ecological metagenomes</taxon>
    </lineage>
</organism>
<dbReference type="PANTHER" id="PTHR30222:SF17">
    <property type="entry name" value="SPERMIDINE_PUTRESCINE-BINDING PERIPLASMIC PROTEIN"/>
    <property type="match status" value="1"/>
</dbReference>
<evidence type="ECO:0000256" key="2">
    <source>
        <dbReference type="ARBA" id="ARBA00022448"/>
    </source>
</evidence>
<dbReference type="PANTHER" id="PTHR30222">
    <property type="entry name" value="SPERMIDINE/PUTRESCINE-BINDING PERIPLASMIC PROTEIN"/>
    <property type="match status" value="1"/>
</dbReference>
<dbReference type="PROSITE" id="PS51318">
    <property type="entry name" value="TAT"/>
    <property type="match status" value="1"/>
</dbReference>
<keyword evidence="3" id="KW-0732">Signal</keyword>
<dbReference type="CDD" id="cd13590">
    <property type="entry name" value="PBP2_PotD_PotF_like"/>
    <property type="match status" value="1"/>
</dbReference>
<dbReference type="AlphaFoldDB" id="A0A6J6YC85"/>
<keyword evidence="4" id="KW-0574">Periplasm</keyword>
<dbReference type="GO" id="GO:0019808">
    <property type="term" value="F:polyamine binding"/>
    <property type="evidence" value="ECO:0007669"/>
    <property type="project" value="InterPro"/>
</dbReference>
<evidence type="ECO:0000256" key="1">
    <source>
        <dbReference type="ARBA" id="ARBA00004418"/>
    </source>
</evidence>
<dbReference type="EMBL" id="CAFAAI010000245">
    <property type="protein sequence ID" value="CAB4807111.1"/>
    <property type="molecule type" value="Genomic_DNA"/>
</dbReference>
<dbReference type="SUPFAM" id="SSF53850">
    <property type="entry name" value="Periplasmic binding protein-like II"/>
    <property type="match status" value="1"/>
</dbReference>
<proteinExistence type="predicted"/>
<sequence length="383" mass="41611">MGHSDDTTRILLSQEAAQHLATSINRRRFLALGGGAAALAALSACGSSAPAKTAPKEFDKNLSLLSWADYHDPALLKAWGNISLTIISSNEEAIQELTKGGASSDYDIVVLTGLYIPQAAKAGMLLELDKSRLPNISNIDPLNINQPWDVGNKYSVCKDWGTTGWIYDKQAISTEINTWADFIKVAQTEASGKTYVMDAPNWLSGIYFWANGIDWTTEKTEDLDAYAAFMKDFAPHVHGFNSYGSADVVDGTVALAQVWNGMARLALQGVADAGGDPSRYAWGIGAPVTDIWMDNWCILKGAKNIDAAYDFINFILDPVNSVNDLKYHGFNTGIKGVKELAQDIPLKEMVFFTDAELATMKSGAVNSSFDRLGQIYNDAKSVQ</sequence>
<dbReference type="PRINTS" id="PR00909">
    <property type="entry name" value="SPERMDNBNDNG"/>
</dbReference>
<accession>A0A6J6YC85</accession>
<keyword evidence="2" id="KW-0813">Transport</keyword>
<evidence type="ECO:0000256" key="4">
    <source>
        <dbReference type="ARBA" id="ARBA00022764"/>
    </source>
</evidence>
<dbReference type="InterPro" id="IPR001188">
    <property type="entry name" value="Sperm_putr-bd"/>
</dbReference>
<reference evidence="5" key="1">
    <citation type="submission" date="2020-05" db="EMBL/GenBank/DDBJ databases">
        <authorList>
            <person name="Chiriac C."/>
            <person name="Salcher M."/>
            <person name="Ghai R."/>
            <person name="Kavagutti S V."/>
        </authorList>
    </citation>
    <scope>NUCLEOTIDE SEQUENCE</scope>
</reference>
<evidence type="ECO:0000313" key="5">
    <source>
        <dbReference type="EMBL" id="CAB4807111.1"/>
    </source>
</evidence>
<dbReference type="GO" id="GO:0042597">
    <property type="term" value="C:periplasmic space"/>
    <property type="evidence" value="ECO:0007669"/>
    <property type="project" value="UniProtKB-SubCell"/>
</dbReference>
<dbReference type="Pfam" id="PF13416">
    <property type="entry name" value="SBP_bac_8"/>
    <property type="match status" value="1"/>
</dbReference>
<name>A0A6J6YC85_9ZZZZ</name>
<protein>
    <submittedName>
        <fullName evidence="5">Unannotated protein</fullName>
    </submittedName>
</protein>
<comment type="subcellular location">
    <subcellularLocation>
        <location evidence="1">Periplasm</location>
    </subcellularLocation>
</comment>
<gene>
    <name evidence="5" type="ORF">UFOPK2992_01337</name>
</gene>
<dbReference type="Gene3D" id="3.40.190.10">
    <property type="entry name" value="Periplasmic binding protein-like II"/>
    <property type="match status" value="2"/>
</dbReference>
<dbReference type="InterPro" id="IPR006059">
    <property type="entry name" value="SBP"/>
</dbReference>
<evidence type="ECO:0000256" key="3">
    <source>
        <dbReference type="ARBA" id="ARBA00022729"/>
    </source>
</evidence>
<dbReference type="GO" id="GO:0015846">
    <property type="term" value="P:polyamine transport"/>
    <property type="evidence" value="ECO:0007669"/>
    <property type="project" value="InterPro"/>
</dbReference>
<dbReference type="InterPro" id="IPR006311">
    <property type="entry name" value="TAT_signal"/>
</dbReference>